<dbReference type="KEGG" id="lgi:LOTGIDRAFT_157837"/>
<dbReference type="OrthoDB" id="10589030at2759"/>
<organism evidence="2 3">
    <name type="scientific">Lottia gigantea</name>
    <name type="common">Giant owl limpet</name>
    <dbReference type="NCBI Taxonomy" id="225164"/>
    <lineage>
        <taxon>Eukaryota</taxon>
        <taxon>Metazoa</taxon>
        <taxon>Spiralia</taxon>
        <taxon>Lophotrochozoa</taxon>
        <taxon>Mollusca</taxon>
        <taxon>Gastropoda</taxon>
        <taxon>Patellogastropoda</taxon>
        <taxon>Lottioidea</taxon>
        <taxon>Lottiidae</taxon>
        <taxon>Lottia</taxon>
    </lineage>
</organism>
<evidence type="ECO:0000256" key="1">
    <source>
        <dbReference type="SAM" id="MobiDB-lite"/>
    </source>
</evidence>
<dbReference type="HOGENOM" id="CLU_848061_0_0_1"/>
<evidence type="ECO:0000313" key="3">
    <source>
        <dbReference type="Proteomes" id="UP000030746"/>
    </source>
</evidence>
<dbReference type="AlphaFoldDB" id="V4AZL2"/>
<evidence type="ECO:0000313" key="2">
    <source>
        <dbReference type="EMBL" id="ESP00561.1"/>
    </source>
</evidence>
<gene>
    <name evidence="2" type="ORF">LOTGIDRAFT_157837</name>
</gene>
<dbReference type="GeneID" id="20237514"/>
<name>V4AZL2_LOTGI</name>
<keyword evidence="3" id="KW-1185">Reference proteome</keyword>
<dbReference type="RefSeq" id="XP_009048680.1">
    <property type="nucleotide sequence ID" value="XM_009050432.1"/>
</dbReference>
<dbReference type="Proteomes" id="UP000030746">
    <property type="component" value="Unassembled WGS sequence"/>
</dbReference>
<accession>V4AZL2</accession>
<sequence>MSAPSKGFNINLSRISPRGGQNSMLAYSEKLKHFREARERRQYANLGDALQVKAKHIPKISHSLPKYSQKKPAVTLKQISGRKTRSLDGDDVNRSVSPGFSLPGNITRTPRDKVIPEINVASASDDHDIVGYKIRKPNKFVDQATMTETISKTKVADYLRTNVLPPIKTDDFKKQVYKYSPRRGHITRIRRPNRAKRMELHGSFLDSIPECDSSTSPTLMSDSGSNTQTISSVRLQSRSSMLNHDTARLMGSIDLHIPTGSLRDKLGVELVHPGEITLNFKQSPRLSNKQYDNHARQLGQPKARTPGGKKAKRLIFLNDRADNVEFNE</sequence>
<feature type="compositionally biased region" description="Polar residues" evidence="1">
    <location>
        <begin position="94"/>
        <end position="108"/>
    </location>
</feature>
<dbReference type="EMBL" id="KB200701">
    <property type="protein sequence ID" value="ESP00561.1"/>
    <property type="molecule type" value="Genomic_DNA"/>
</dbReference>
<reference evidence="2 3" key="1">
    <citation type="journal article" date="2013" name="Nature">
        <title>Insights into bilaterian evolution from three spiralian genomes.</title>
        <authorList>
            <person name="Simakov O."/>
            <person name="Marletaz F."/>
            <person name="Cho S.J."/>
            <person name="Edsinger-Gonzales E."/>
            <person name="Havlak P."/>
            <person name="Hellsten U."/>
            <person name="Kuo D.H."/>
            <person name="Larsson T."/>
            <person name="Lv J."/>
            <person name="Arendt D."/>
            <person name="Savage R."/>
            <person name="Osoegawa K."/>
            <person name="de Jong P."/>
            <person name="Grimwood J."/>
            <person name="Chapman J.A."/>
            <person name="Shapiro H."/>
            <person name="Aerts A."/>
            <person name="Otillar R.P."/>
            <person name="Terry A.Y."/>
            <person name="Boore J.L."/>
            <person name="Grigoriev I.V."/>
            <person name="Lindberg D.R."/>
            <person name="Seaver E.C."/>
            <person name="Weisblat D.A."/>
            <person name="Putnam N.H."/>
            <person name="Rokhsar D.S."/>
        </authorList>
    </citation>
    <scope>NUCLEOTIDE SEQUENCE [LARGE SCALE GENOMIC DNA]</scope>
</reference>
<feature type="region of interest" description="Disordered" evidence="1">
    <location>
        <begin position="80"/>
        <end position="108"/>
    </location>
</feature>
<protein>
    <submittedName>
        <fullName evidence="2">Uncharacterized protein</fullName>
    </submittedName>
</protein>
<proteinExistence type="predicted"/>
<dbReference type="OMA" id="PKFNRIE"/>
<dbReference type="CTD" id="20237514"/>